<evidence type="ECO:0000313" key="3">
    <source>
        <dbReference type="EMBL" id="ADG12971.1"/>
    </source>
</evidence>
<dbReference type="HOGENOM" id="CLU_103451_2_0_2"/>
<dbReference type="PANTHER" id="PTHR42680:SF1">
    <property type="entry name" value="DEOXYURIDINE 5'-TRIPHOSPHATE NUCLEOTIDOHYDROLASE"/>
    <property type="match status" value="1"/>
</dbReference>
<dbReference type="OrthoDB" id="45265at2157"/>
<dbReference type="SUPFAM" id="SSF51283">
    <property type="entry name" value="dUTPase-like"/>
    <property type="match status" value="1"/>
</dbReference>
<dbReference type="InterPro" id="IPR033704">
    <property type="entry name" value="dUTPase_trimeric"/>
</dbReference>
<evidence type="ECO:0000256" key="2">
    <source>
        <dbReference type="ARBA" id="ARBA00023080"/>
    </source>
</evidence>
<dbReference type="eggNOG" id="arCOG04048">
    <property type="taxonomic scope" value="Archaea"/>
</dbReference>
<dbReference type="EMBL" id="CP002009">
    <property type="protein sequence ID" value="ADG12971.1"/>
    <property type="molecule type" value="Genomic_DNA"/>
</dbReference>
<keyword evidence="2" id="KW-0546">Nucleotide metabolism</keyword>
<keyword evidence="4" id="KW-1185">Reference proteome</keyword>
<name>D5VQW8_METIM</name>
<evidence type="ECO:0000313" key="4">
    <source>
        <dbReference type="Proteomes" id="UP000002061"/>
    </source>
</evidence>
<sequence>MIIGPRKAKSFIEHVKEEQIQQCGIDLKVKEIYKLEGEGEIDFSNEKRRIPNYVKIFDSEENEKIRLSEGIYIIKVAEYIKIPKDVAAFVYPRSSLLRMGSTIYSAVHDPGYEGRPEYLLNVMKPITIHRYARLCQIVFVKCEGVEKLYNGIYKGR</sequence>
<dbReference type="InterPro" id="IPR036157">
    <property type="entry name" value="dUTPase-like_sf"/>
</dbReference>
<organism evidence="3 4">
    <name type="scientific">Methanocaldococcus infernus (strain DSM 11812 / JCM 15783 / ME)</name>
    <dbReference type="NCBI Taxonomy" id="573063"/>
    <lineage>
        <taxon>Archaea</taxon>
        <taxon>Methanobacteriati</taxon>
        <taxon>Methanobacteriota</taxon>
        <taxon>Methanomada group</taxon>
        <taxon>Methanococci</taxon>
        <taxon>Methanococcales</taxon>
        <taxon>Methanocaldococcaceae</taxon>
        <taxon>Methanocaldococcus</taxon>
    </lineage>
</organism>
<dbReference type="KEGG" id="mif:Metin_0301"/>
<dbReference type="STRING" id="573063.Metin_0301"/>
<dbReference type="Gene3D" id="2.70.40.10">
    <property type="match status" value="1"/>
</dbReference>
<dbReference type="Pfam" id="PF22769">
    <property type="entry name" value="DCD"/>
    <property type="match status" value="1"/>
</dbReference>
<evidence type="ECO:0000256" key="1">
    <source>
        <dbReference type="ARBA" id="ARBA00022801"/>
    </source>
</evidence>
<dbReference type="PANTHER" id="PTHR42680">
    <property type="entry name" value="DCTP DEAMINASE"/>
    <property type="match status" value="1"/>
</dbReference>
<dbReference type="RefSeq" id="WP_013099717.1">
    <property type="nucleotide sequence ID" value="NC_014122.1"/>
</dbReference>
<reference evidence="3" key="1">
    <citation type="submission" date="2010-04" db="EMBL/GenBank/DDBJ databases">
        <title>Complete sequence of Methanocaldococcus infernus ME.</title>
        <authorList>
            <consortium name="US DOE Joint Genome Institute"/>
            <person name="Lucas S."/>
            <person name="Copeland A."/>
            <person name="Lapidus A."/>
            <person name="Cheng J.-F."/>
            <person name="Bruce D."/>
            <person name="Goodwin L."/>
            <person name="Pitluck S."/>
            <person name="Munk A.C."/>
            <person name="Detter J.C."/>
            <person name="Han C."/>
            <person name="Tapia R."/>
            <person name="Land M."/>
            <person name="Hauser L."/>
            <person name="Kyrpides N."/>
            <person name="Mikhailova N."/>
            <person name="Sieprawska-Lupa M."/>
            <person name="Whitman W.B."/>
            <person name="Woyke T."/>
        </authorList>
    </citation>
    <scope>NUCLEOTIDE SEQUENCE [LARGE SCALE GENOMIC DNA]</scope>
    <source>
        <strain evidence="3">ME</strain>
    </source>
</reference>
<accession>D5VQW8</accession>
<dbReference type="CDD" id="cd07557">
    <property type="entry name" value="trimeric_dUTPase"/>
    <property type="match status" value="1"/>
</dbReference>
<dbReference type="AlphaFoldDB" id="D5VQW8"/>
<keyword evidence="1" id="KW-0378">Hydrolase</keyword>
<dbReference type="GO" id="GO:0008829">
    <property type="term" value="F:dCTP deaminase activity"/>
    <property type="evidence" value="ECO:0007669"/>
    <property type="project" value="InterPro"/>
</dbReference>
<dbReference type="NCBIfam" id="NF002598">
    <property type="entry name" value="PRK02253.1"/>
    <property type="match status" value="1"/>
</dbReference>
<gene>
    <name evidence="3" type="ordered locus">Metin_0301</name>
</gene>
<dbReference type="InterPro" id="IPR011962">
    <property type="entry name" value="dCTP_deaminase"/>
</dbReference>
<dbReference type="GeneID" id="9131301"/>
<protein>
    <submittedName>
        <fullName evidence="3">DeoxyUTP pyrophosphatase</fullName>
    </submittedName>
</protein>
<dbReference type="GO" id="GO:0006229">
    <property type="term" value="P:dUTP biosynthetic process"/>
    <property type="evidence" value="ECO:0007669"/>
    <property type="project" value="InterPro"/>
</dbReference>
<proteinExistence type="predicted"/>
<dbReference type="Proteomes" id="UP000002061">
    <property type="component" value="Chromosome"/>
</dbReference>